<evidence type="ECO:0000313" key="4">
    <source>
        <dbReference type="EMBL" id="GGB66712.1"/>
    </source>
</evidence>
<dbReference type="InterPro" id="IPR006597">
    <property type="entry name" value="Sel1-like"/>
</dbReference>
<dbReference type="RefSeq" id="WP_143434626.1">
    <property type="nucleotide sequence ID" value="NZ_BMKF01000001.1"/>
</dbReference>
<keyword evidence="2" id="KW-0677">Repeat</keyword>
<dbReference type="InterPro" id="IPR040239">
    <property type="entry name" value="HcpB-like"/>
</dbReference>
<dbReference type="PANTHER" id="PTHR13891">
    <property type="entry name" value="CYTOCHROME C OXIDASE ASSEMBLY FACTOR 7"/>
    <property type="match status" value="1"/>
</dbReference>
<name>A0ABQ1JEC4_9PROT</name>
<dbReference type="Proteomes" id="UP000628854">
    <property type="component" value="Unassembled WGS sequence"/>
</dbReference>
<keyword evidence="5" id="KW-1185">Reference proteome</keyword>
<dbReference type="Gene3D" id="1.25.40.10">
    <property type="entry name" value="Tetratricopeptide repeat domain"/>
    <property type="match status" value="1"/>
</dbReference>
<comment type="similarity">
    <text evidence="1">Belongs to the hcp beta-lactamase family.</text>
</comment>
<dbReference type="SMART" id="SM00671">
    <property type="entry name" value="SEL1"/>
    <property type="match status" value="3"/>
</dbReference>
<evidence type="ECO:0000256" key="3">
    <source>
        <dbReference type="SAM" id="SignalP"/>
    </source>
</evidence>
<evidence type="ECO:0008006" key="6">
    <source>
        <dbReference type="Google" id="ProtNLM"/>
    </source>
</evidence>
<comment type="caution">
    <text evidence="4">The sequence shown here is derived from an EMBL/GenBank/DDBJ whole genome shotgun (WGS) entry which is preliminary data.</text>
</comment>
<keyword evidence="3" id="KW-0732">Signal</keyword>
<dbReference type="EMBL" id="BMKF01000001">
    <property type="protein sequence ID" value="GGB66712.1"/>
    <property type="molecule type" value="Genomic_DNA"/>
</dbReference>
<feature type="signal peptide" evidence="3">
    <location>
        <begin position="1"/>
        <end position="24"/>
    </location>
</feature>
<evidence type="ECO:0000313" key="5">
    <source>
        <dbReference type="Proteomes" id="UP000628854"/>
    </source>
</evidence>
<gene>
    <name evidence="4" type="ORF">GCM10011503_14350</name>
</gene>
<proteinExistence type="inferred from homology"/>
<feature type="chain" id="PRO_5045590316" description="Beta-lactamase" evidence="3">
    <location>
        <begin position="25"/>
        <end position="198"/>
    </location>
</feature>
<protein>
    <recommendedName>
        <fullName evidence="6">Beta-lactamase</fullName>
    </recommendedName>
</protein>
<dbReference type="PANTHER" id="PTHR13891:SF1">
    <property type="entry name" value="CYTOCHROME C OXIDASE ASSEMBLY FACTOR 7"/>
    <property type="match status" value="1"/>
</dbReference>
<dbReference type="SUPFAM" id="SSF81901">
    <property type="entry name" value="HCP-like"/>
    <property type="match status" value="1"/>
</dbReference>
<reference evidence="5" key="1">
    <citation type="journal article" date="2019" name="Int. J. Syst. Evol. Microbiol.">
        <title>The Global Catalogue of Microorganisms (GCM) 10K type strain sequencing project: providing services to taxonomists for standard genome sequencing and annotation.</title>
        <authorList>
            <consortium name="The Broad Institute Genomics Platform"/>
            <consortium name="The Broad Institute Genome Sequencing Center for Infectious Disease"/>
            <person name="Wu L."/>
            <person name="Ma J."/>
        </authorList>
    </citation>
    <scope>NUCLEOTIDE SEQUENCE [LARGE SCALE GENOMIC DNA]</scope>
    <source>
        <strain evidence="5">CGMCC 1.15928</strain>
    </source>
</reference>
<dbReference type="Pfam" id="PF08238">
    <property type="entry name" value="Sel1"/>
    <property type="match status" value="3"/>
</dbReference>
<dbReference type="InterPro" id="IPR011990">
    <property type="entry name" value="TPR-like_helical_dom_sf"/>
</dbReference>
<evidence type="ECO:0000256" key="2">
    <source>
        <dbReference type="ARBA" id="ARBA00022737"/>
    </source>
</evidence>
<evidence type="ECO:0000256" key="1">
    <source>
        <dbReference type="ARBA" id="ARBA00008486"/>
    </source>
</evidence>
<organism evidence="4 5">
    <name type="scientific">Henriciella pelagia</name>
    <dbReference type="NCBI Taxonomy" id="1977912"/>
    <lineage>
        <taxon>Bacteria</taxon>
        <taxon>Pseudomonadati</taxon>
        <taxon>Pseudomonadota</taxon>
        <taxon>Alphaproteobacteria</taxon>
        <taxon>Hyphomonadales</taxon>
        <taxon>Hyphomonadaceae</taxon>
        <taxon>Henriciella</taxon>
    </lineage>
</organism>
<accession>A0ABQ1JEC4</accession>
<sequence>MTRRPLAIAAALLVGLSFSVPASAQFGREEIARPDADELYADRAVEKGWYDDAIERYQTACKDTSRQTAVWARNCRKLADIYRKGQGVRQDYPRAQSLYHRACFEGDDAVACSQQAHVSFKGNDGDVDLPYARKLYKAACDLGDQTACAGYGSMLYRGQGGPMQRTTGKQYIQNACAAGDEWACERARGFGLPERQGL</sequence>